<organism evidence="12 13">
    <name type="scientific">Candidatus Sungbacteria bacterium RIFCSPHIGHO2_01_FULL_47_32</name>
    <dbReference type="NCBI Taxonomy" id="1802264"/>
    <lineage>
        <taxon>Bacteria</taxon>
        <taxon>Candidatus Sungiibacteriota</taxon>
    </lineage>
</organism>
<gene>
    <name evidence="12" type="ORF">A2633_06200</name>
</gene>
<keyword evidence="7 9" id="KW-0808">Transferase</keyword>
<dbReference type="GO" id="GO:0009435">
    <property type="term" value="P:NAD+ biosynthetic process"/>
    <property type="evidence" value="ECO:0007669"/>
    <property type="project" value="UniProtKB-UniPathway"/>
</dbReference>
<dbReference type="Pfam" id="PF02749">
    <property type="entry name" value="QRPTase_N"/>
    <property type="match status" value="1"/>
</dbReference>
<dbReference type="Gene3D" id="3.90.1170.20">
    <property type="entry name" value="Quinolinate phosphoribosyl transferase, N-terminal domain"/>
    <property type="match status" value="1"/>
</dbReference>
<comment type="caution">
    <text evidence="12">The sequence shown here is derived from an EMBL/GenBank/DDBJ whole genome shotgun (WGS) entry which is preliminary data.</text>
</comment>
<dbReference type="Pfam" id="PF01729">
    <property type="entry name" value="QRPTase_C"/>
    <property type="match status" value="1"/>
</dbReference>
<evidence type="ECO:0000256" key="5">
    <source>
        <dbReference type="ARBA" id="ARBA00022642"/>
    </source>
</evidence>
<dbReference type="GO" id="GO:0034213">
    <property type="term" value="P:quinolinate catabolic process"/>
    <property type="evidence" value="ECO:0007669"/>
    <property type="project" value="TreeGrafter"/>
</dbReference>
<dbReference type="Proteomes" id="UP000177152">
    <property type="component" value="Unassembled WGS sequence"/>
</dbReference>
<proteinExistence type="inferred from homology"/>
<comment type="pathway">
    <text evidence="2">Cofactor biosynthesis; NAD(+) biosynthesis; nicotinate D-ribonucleotide from quinolinate: step 1/1.</text>
</comment>
<evidence type="ECO:0000313" key="13">
    <source>
        <dbReference type="Proteomes" id="UP000177152"/>
    </source>
</evidence>
<dbReference type="SUPFAM" id="SSF54675">
    <property type="entry name" value="Nicotinate/Quinolinate PRTase N-terminal domain-like"/>
    <property type="match status" value="1"/>
</dbReference>
<dbReference type="Gene3D" id="3.20.20.70">
    <property type="entry name" value="Aldolase class I"/>
    <property type="match status" value="1"/>
</dbReference>
<evidence type="ECO:0000313" key="12">
    <source>
        <dbReference type="EMBL" id="OGZ93683.1"/>
    </source>
</evidence>
<protein>
    <recommendedName>
        <fullName evidence="4">nicotinate-nucleotide diphosphorylase (carboxylating)</fullName>
        <ecNumber evidence="4">2.4.2.19</ecNumber>
    </recommendedName>
    <alternativeName>
        <fullName evidence="8">Quinolinate phosphoribosyltransferase [decarboxylating]</fullName>
    </alternativeName>
</protein>
<dbReference type="PANTHER" id="PTHR32179">
    <property type="entry name" value="NICOTINATE-NUCLEOTIDE PYROPHOSPHORYLASE [CARBOXYLATING]"/>
    <property type="match status" value="1"/>
</dbReference>
<comment type="similarity">
    <text evidence="3 9">Belongs to the NadC/ModD family.</text>
</comment>
<feature type="domain" description="Quinolinate phosphoribosyl transferase C-terminal" evidence="10">
    <location>
        <begin position="113"/>
        <end position="283"/>
    </location>
</feature>
<dbReference type="InterPro" id="IPR002638">
    <property type="entry name" value="Quinolinate_PRibosylTrfase_C"/>
</dbReference>
<dbReference type="EC" id="2.4.2.19" evidence="4"/>
<dbReference type="InterPro" id="IPR013785">
    <property type="entry name" value="Aldolase_TIM"/>
</dbReference>
<comment type="function">
    <text evidence="1">Involved in the catabolism of quinolinic acid (QA).</text>
</comment>
<dbReference type="GO" id="GO:0005737">
    <property type="term" value="C:cytoplasm"/>
    <property type="evidence" value="ECO:0007669"/>
    <property type="project" value="TreeGrafter"/>
</dbReference>
<keyword evidence="5" id="KW-0662">Pyridine nucleotide biosynthesis</keyword>
<evidence type="ECO:0000256" key="9">
    <source>
        <dbReference type="PIRNR" id="PIRNR006250"/>
    </source>
</evidence>
<evidence type="ECO:0000256" key="2">
    <source>
        <dbReference type="ARBA" id="ARBA00004893"/>
    </source>
</evidence>
<dbReference type="EMBL" id="MHQC01000054">
    <property type="protein sequence ID" value="OGZ93683.1"/>
    <property type="molecule type" value="Genomic_DNA"/>
</dbReference>
<dbReference type="PIRSF" id="PIRSF006250">
    <property type="entry name" value="NadC_ModD"/>
    <property type="match status" value="1"/>
</dbReference>
<evidence type="ECO:0000256" key="7">
    <source>
        <dbReference type="ARBA" id="ARBA00022679"/>
    </source>
</evidence>
<name>A0A1G2K3D8_9BACT</name>
<keyword evidence="6 9" id="KW-0328">Glycosyltransferase</keyword>
<dbReference type="InterPro" id="IPR027277">
    <property type="entry name" value="NadC/ModD"/>
</dbReference>
<evidence type="ECO:0000256" key="3">
    <source>
        <dbReference type="ARBA" id="ARBA00009400"/>
    </source>
</evidence>
<evidence type="ECO:0000259" key="11">
    <source>
        <dbReference type="Pfam" id="PF02749"/>
    </source>
</evidence>
<dbReference type="PANTHER" id="PTHR32179:SF3">
    <property type="entry name" value="NICOTINATE-NUCLEOTIDE PYROPHOSPHORYLASE [CARBOXYLATING]"/>
    <property type="match status" value="1"/>
</dbReference>
<accession>A0A1G2K3D8</accession>
<evidence type="ECO:0000256" key="1">
    <source>
        <dbReference type="ARBA" id="ARBA00003237"/>
    </source>
</evidence>
<dbReference type="AlphaFoldDB" id="A0A1G2K3D8"/>
<dbReference type="NCBIfam" id="TIGR00078">
    <property type="entry name" value="nadC"/>
    <property type="match status" value="1"/>
</dbReference>
<evidence type="ECO:0000256" key="4">
    <source>
        <dbReference type="ARBA" id="ARBA00011944"/>
    </source>
</evidence>
<dbReference type="SUPFAM" id="SSF51690">
    <property type="entry name" value="Nicotinate/Quinolinate PRTase C-terminal domain-like"/>
    <property type="match status" value="1"/>
</dbReference>
<feature type="domain" description="Quinolinate phosphoribosyl transferase N-terminal" evidence="11">
    <location>
        <begin position="23"/>
        <end position="111"/>
    </location>
</feature>
<dbReference type="UniPathway" id="UPA00253">
    <property type="reaction ID" value="UER00331"/>
</dbReference>
<dbReference type="InterPro" id="IPR022412">
    <property type="entry name" value="Quinolinate_PRibosylTrfase_N"/>
</dbReference>
<evidence type="ECO:0000256" key="6">
    <source>
        <dbReference type="ARBA" id="ARBA00022676"/>
    </source>
</evidence>
<dbReference type="GO" id="GO:0004514">
    <property type="term" value="F:nicotinate-nucleotide diphosphorylase (carboxylating) activity"/>
    <property type="evidence" value="ECO:0007669"/>
    <property type="project" value="UniProtKB-EC"/>
</dbReference>
<dbReference type="InterPro" id="IPR037128">
    <property type="entry name" value="Quinolinate_PRibosylTase_N_sf"/>
</dbReference>
<evidence type="ECO:0000259" key="10">
    <source>
        <dbReference type="Pfam" id="PF01729"/>
    </source>
</evidence>
<evidence type="ECO:0000256" key="8">
    <source>
        <dbReference type="ARBA" id="ARBA00033102"/>
    </source>
</evidence>
<dbReference type="FunFam" id="3.20.20.70:FF:000030">
    <property type="entry name" value="Nicotinate-nucleotide pyrophosphorylase, carboxylating"/>
    <property type="match status" value="1"/>
</dbReference>
<sequence length="288" mass="32020">MNFRDVLRARLEQDLGFEIYSSNDSPAAVFRIYAKESGVLAGMIFIPTILELVEHEFFLTPFGIKTSPKITGRVQEGAVFKKGDVLAEIEGNGEYLLKAERTICNIISELSGIATHTRREVERIKETGASVFLLDTRKGDSLMRPAHKYAIRIGGGFAHRSGMFDGILIKDNDIALYGNIRTAIDVRMREKKFLTRVEIEVQNLSQLKIVLEDGRVDSILLDNMPPSILKEAMEEILASGKMYAVEASGVKSEQFKEISATGVGYISTSSLVGRALPIDVSMKFVRHM</sequence>
<dbReference type="InterPro" id="IPR004393">
    <property type="entry name" value="NadC"/>
</dbReference>
<dbReference type="InterPro" id="IPR036068">
    <property type="entry name" value="Nicotinate_pribotase-like_C"/>
</dbReference>
<reference evidence="12 13" key="1">
    <citation type="journal article" date="2016" name="Nat. Commun.">
        <title>Thousands of microbial genomes shed light on interconnected biogeochemical processes in an aquifer system.</title>
        <authorList>
            <person name="Anantharaman K."/>
            <person name="Brown C.T."/>
            <person name="Hug L.A."/>
            <person name="Sharon I."/>
            <person name="Castelle C.J."/>
            <person name="Probst A.J."/>
            <person name="Thomas B.C."/>
            <person name="Singh A."/>
            <person name="Wilkins M.J."/>
            <person name="Karaoz U."/>
            <person name="Brodie E.L."/>
            <person name="Williams K.H."/>
            <person name="Hubbard S.S."/>
            <person name="Banfield J.F."/>
        </authorList>
    </citation>
    <scope>NUCLEOTIDE SEQUENCE [LARGE SCALE GENOMIC DNA]</scope>
</reference>